<feature type="non-terminal residue" evidence="1">
    <location>
        <position position="171"/>
    </location>
</feature>
<dbReference type="Gene3D" id="2.60.120.200">
    <property type="match status" value="1"/>
</dbReference>
<dbReference type="OrthoDB" id="283575at2759"/>
<dbReference type="AlphaFoldDB" id="A0A7T8KGB9"/>
<feature type="non-terminal residue" evidence="1">
    <location>
        <position position="1"/>
    </location>
</feature>
<proteinExistence type="predicted"/>
<dbReference type="Proteomes" id="UP000595437">
    <property type="component" value="Chromosome 5"/>
</dbReference>
<protein>
    <submittedName>
        <fullName evidence="1">Uncharacterized protein</fullName>
    </submittedName>
</protein>
<dbReference type="InterPro" id="IPR013320">
    <property type="entry name" value="ConA-like_dom_sf"/>
</dbReference>
<gene>
    <name evidence="1" type="ORF">FKW44_008530</name>
</gene>
<sequence>QVALLFFLGQRGLHDFGSDFIALSYIKGHILMTWDLGAGPRRIFTKRPVDERFLVHAVRFGRTVDNFPISLDSRRAQGSSLMFPHSLSISGGMRHLTLVSYRMISLCIGGFPGVYLTWQHGPTPRDRCPHSRSLRMLALCADGTWISVITTYVPAHPAQTEGLASDMELLF</sequence>
<evidence type="ECO:0000313" key="2">
    <source>
        <dbReference type="Proteomes" id="UP000595437"/>
    </source>
</evidence>
<name>A0A7T8KGB9_CALRO</name>
<reference evidence="2" key="1">
    <citation type="submission" date="2021-01" db="EMBL/GenBank/DDBJ databases">
        <title>Caligus Genome Assembly.</title>
        <authorList>
            <person name="Gallardo-Escarate C."/>
        </authorList>
    </citation>
    <scope>NUCLEOTIDE SEQUENCE [LARGE SCALE GENOMIC DNA]</scope>
</reference>
<organism evidence="1 2">
    <name type="scientific">Caligus rogercresseyi</name>
    <name type="common">Sea louse</name>
    <dbReference type="NCBI Taxonomy" id="217165"/>
    <lineage>
        <taxon>Eukaryota</taxon>
        <taxon>Metazoa</taxon>
        <taxon>Ecdysozoa</taxon>
        <taxon>Arthropoda</taxon>
        <taxon>Crustacea</taxon>
        <taxon>Multicrustacea</taxon>
        <taxon>Hexanauplia</taxon>
        <taxon>Copepoda</taxon>
        <taxon>Siphonostomatoida</taxon>
        <taxon>Caligidae</taxon>
        <taxon>Caligus</taxon>
    </lineage>
</organism>
<evidence type="ECO:0000313" key="1">
    <source>
        <dbReference type="EMBL" id="QQP55375.1"/>
    </source>
</evidence>
<accession>A0A7T8KGB9</accession>
<dbReference type="EMBL" id="CP045894">
    <property type="protein sequence ID" value="QQP55375.1"/>
    <property type="molecule type" value="Genomic_DNA"/>
</dbReference>
<keyword evidence="2" id="KW-1185">Reference proteome</keyword>
<dbReference type="SUPFAM" id="SSF49899">
    <property type="entry name" value="Concanavalin A-like lectins/glucanases"/>
    <property type="match status" value="1"/>
</dbReference>